<dbReference type="EMBL" id="BPRC01000010">
    <property type="protein sequence ID" value="GJE65871.1"/>
    <property type="molecule type" value="Genomic_DNA"/>
</dbReference>
<accession>A0ABQ4UGQ0</accession>
<proteinExistence type="predicted"/>
<organism evidence="1 2">
    <name type="scientific">Methylorubrum aminovorans</name>
    <dbReference type="NCBI Taxonomy" id="269069"/>
    <lineage>
        <taxon>Bacteria</taxon>
        <taxon>Pseudomonadati</taxon>
        <taxon>Pseudomonadota</taxon>
        <taxon>Alphaproteobacteria</taxon>
        <taxon>Hyphomicrobiales</taxon>
        <taxon>Methylobacteriaceae</taxon>
        <taxon>Methylorubrum</taxon>
    </lineage>
</organism>
<name>A0ABQ4UGQ0_9HYPH</name>
<keyword evidence="2" id="KW-1185">Reference proteome</keyword>
<sequence>MSVPNRADAQNLSAEVDRRRLARERALLAQARESVAHGNVVPDCEVEAWLDRMIESDEPLPIPTARPTSDRS</sequence>
<dbReference type="Proteomes" id="UP001055039">
    <property type="component" value="Unassembled WGS sequence"/>
</dbReference>
<comment type="caution">
    <text evidence="1">The sequence shown here is derived from an EMBL/GenBank/DDBJ whole genome shotgun (WGS) entry which is preliminary data.</text>
</comment>
<evidence type="ECO:0008006" key="3">
    <source>
        <dbReference type="Google" id="ProtNLM"/>
    </source>
</evidence>
<evidence type="ECO:0000313" key="1">
    <source>
        <dbReference type="EMBL" id="GJE65871.1"/>
    </source>
</evidence>
<protein>
    <recommendedName>
        <fullName evidence="3">Antitoxin</fullName>
    </recommendedName>
</protein>
<gene>
    <name evidence="1" type="ORF">LNAOJCKE_3085</name>
</gene>
<reference evidence="1" key="2">
    <citation type="submission" date="2021-08" db="EMBL/GenBank/DDBJ databases">
        <authorList>
            <person name="Tani A."/>
            <person name="Ola A."/>
            <person name="Ogura Y."/>
            <person name="Katsura K."/>
            <person name="Hayashi T."/>
        </authorList>
    </citation>
    <scope>NUCLEOTIDE SEQUENCE</scope>
    <source>
        <strain evidence="1">NBRC 15686</strain>
    </source>
</reference>
<evidence type="ECO:0000313" key="2">
    <source>
        <dbReference type="Proteomes" id="UP001055039"/>
    </source>
</evidence>
<reference evidence="1" key="1">
    <citation type="journal article" date="2021" name="Front. Microbiol.">
        <title>Comprehensive Comparative Genomics and Phenotyping of Methylobacterium Species.</title>
        <authorList>
            <person name="Alessa O."/>
            <person name="Ogura Y."/>
            <person name="Fujitani Y."/>
            <person name="Takami H."/>
            <person name="Hayashi T."/>
            <person name="Sahin N."/>
            <person name="Tani A."/>
        </authorList>
    </citation>
    <scope>NUCLEOTIDE SEQUENCE</scope>
    <source>
        <strain evidence="1">NBRC 15686</strain>
    </source>
</reference>
<dbReference type="RefSeq" id="WP_133091335.1">
    <property type="nucleotide sequence ID" value="NZ_BAAADH010000077.1"/>
</dbReference>